<dbReference type="InterPro" id="IPR050391">
    <property type="entry name" value="Mito_Metabolite_Transporter"/>
</dbReference>
<accession>A0A8H6IKQ2</accession>
<dbReference type="InterPro" id="IPR023395">
    <property type="entry name" value="MCP_dom_sf"/>
</dbReference>
<evidence type="ECO:0000256" key="4">
    <source>
        <dbReference type="ARBA" id="ARBA00022692"/>
    </source>
</evidence>
<dbReference type="SUPFAM" id="SSF103506">
    <property type="entry name" value="Mitochondrial carrier"/>
    <property type="match status" value="1"/>
</dbReference>
<evidence type="ECO:0000313" key="10">
    <source>
        <dbReference type="EMBL" id="KAF6766469.1"/>
    </source>
</evidence>
<reference evidence="10 11" key="1">
    <citation type="submission" date="2020-07" db="EMBL/GenBank/DDBJ databases">
        <title>Comparative genomics of pyrophilous fungi reveals a link between fire events and developmental genes.</title>
        <authorList>
            <consortium name="DOE Joint Genome Institute"/>
            <person name="Steindorff A.S."/>
            <person name="Carver A."/>
            <person name="Calhoun S."/>
            <person name="Stillman K."/>
            <person name="Liu H."/>
            <person name="Lipzen A."/>
            <person name="Pangilinan J."/>
            <person name="Labutti K."/>
            <person name="Bruns T.D."/>
            <person name="Grigoriev I.V."/>
        </authorList>
    </citation>
    <scope>NUCLEOTIDE SEQUENCE [LARGE SCALE GENOMIC DNA]</scope>
    <source>
        <strain evidence="10 11">CBS 144469</strain>
    </source>
</reference>
<dbReference type="Pfam" id="PF00153">
    <property type="entry name" value="Mito_carr"/>
    <property type="match status" value="3"/>
</dbReference>
<dbReference type="Proteomes" id="UP000521943">
    <property type="component" value="Unassembled WGS sequence"/>
</dbReference>
<dbReference type="OrthoDB" id="448427at2759"/>
<evidence type="ECO:0000256" key="6">
    <source>
        <dbReference type="ARBA" id="ARBA00022989"/>
    </source>
</evidence>
<keyword evidence="7 8" id="KW-0472">Membrane</keyword>
<evidence type="ECO:0000256" key="8">
    <source>
        <dbReference type="PROSITE-ProRule" id="PRU00282"/>
    </source>
</evidence>
<dbReference type="InterPro" id="IPR018108">
    <property type="entry name" value="MCP_transmembrane"/>
</dbReference>
<evidence type="ECO:0000256" key="7">
    <source>
        <dbReference type="ARBA" id="ARBA00023136"/>
    </source>
</evidence>
<keyword evidence="5" id="KW-0677">Repeat</keyword>
<dbReference type="PROSITE" id="PS50920">
    <property type="entry name" value="SOLCAR"/>
    <property type="match status" value="3"/>
</dbReference>
<feature type="repeat" description="Solcar" evidence="8">
    <location>
        <begin position="5"/>
        <end position="89"/>
    </location>
</feature>
<comment type="similarity">
    <text evidence="2 9">Belongs to the mitochondrial carrier (TC 2.A.29) family.</text>
</comment>
<evidence type="ECO:0000256" key="1">
    <source>
        <dbReference type="ARBA" id="ARBA00004141"/>
    </source>
</evidence>
<dbReference type="GO" id="GO:0016020">
    <property type="term" value="C:membrane"/>
    <property type="evidence" value="ECO:0007669"/>
    <property type="project" value="UniProtKB-SubCell"/>
</dbReference>
<proteinExistence type="inferred from homology"/>
<feature type="repeat" description="Solcar" evidence="8">
    <location>
        <begin position="203"/>
        <end position="286"/>
    </location>
</feature>
<gene>
    <name evidence="10" type="ORF">DFP72DRAFT_866577</name>
</gene>
<keyword evidence="4 8" id="KW-0812">Transmembrane</keyword>
<dbReference type="AlphaFoldDB" id="A0A8H6IKQ2"/>
<evidence type="ECO:0000256" key="5">
    <source>
        <dbReference type="ARBA" id="ARBA00022737"/>
    </source>
</evidence>
<evidence type="ECO:0000313" key="11">
    <source>
        <dbReference type="Proteomes" id="UP000521943"/>
    </source>
</evidence>
<evidence type="ECO:0000256" key="9">
    <source>
        <dbReference type="RuleBase" id="RU000488"/>
    </source>
</evidence>
<keyword evidence="6" id="KW-1133">Transmembrane helix</keyword>
<evidence type="ECO:0000256" key="2">
    <source>
        <dbReference type="ARBA" id="ARBA00006375"/>
    </source>
</evidence>
<sequence length="313" mass="34233">MPHDYPFWLGGVAASMAASCTHPLDVTKVRMQTLASLEGAKPPSTFSVIRSSVKATGVRSLYAGLTASLMRQMSYSLVRLGSYERMKEYVSARGTKPGTLELLFAASVAGGLGGVAGNPADVLLVRMTSDSVRPPEKRYNYSNAFSGLVSLVKEEGLKGLTRGLGTNTARAILMNASQVGSYDFFKTQLLSRHIPIIDTTLKDNLLLHVIASTLAGTFATTVCSPADVLRSRVMACTDGGKLMPILAKSFREEGASFLFKGWTPAFVRLAPNTVLLFVFYEQLKTAWRTTFKEETHTEARRLKRTLLERFWST</sequence>
<comment type="caution">
    <text evidence="10">The sequence shown here is derived from an EMBL/GenBank/DDBJ whole genome shotgun (WGS) entry which is preliminary data.</text>
</comment>
<dbReference type="PANTHER" id="PTHR45618">
    <property type="entry name" value="MITOCHONDRIAL DICARBOXYLATE CARRIER-RELATED"/>
    <property type="match status" value="1"/>
</dbReference>
<dbReference type="EMBL" id="JACGCI010000001">
    <property type="protein sequence ID" value="KAF6766469.1"/>
    <property type="molecule type" value="Genomic_DNA"/>
</dbReference>
<keyword evidence="11" id="KW-1185">Reference proteome</keyword>
<organism evidence="10 11">
    <name type="scientific">Ephemerocybe angulata</name>
    <dbReference type="NCBI Taxonomy" id="980116"/>
    <lineage>
        <taxon>Eukaryota</taxon>
        <taxon>Fungi</taxon>
        <taxon>Dikarya</taxon>
        <taxon>Basidiomycota</taxon>
        <taxon>Agaricomycotina</taxon>
        <taxon>Agaricomycetes</taxon>
        <taxon>Agaricomycetidae</taxon>
        <taxon>Agaricales</taxon>
        <taxon>Agaricineae</taxon>
        <taxon>Psathyrellaceae</taxon>
        <taxon>Ephemerocybe</taxon>
    </lineage>
</organism>
<name>A0A8H6IKQ2_9AGAR</name>
<comment type="subcellular location">
    <subcellularLocation>
        <location evidence="1">Membrane</location>
        <topology evidence="1">Multi-pass membrane protein</topology>
    </subcellularLocation>
</comment>
<protein>
    <submittedName>
        <fullName evidence="10">Dicarboxylic acid transporter</fullName>
    </submittedName>
</protein>
<keyword evidence="3 9" id="KW-0813">Transport</keyword>
<feature type="repeat" description="Solcar" evidence="8">
    <location>
        <begin position="97"/>
        <end position="188"/>
    </location>
</feature>
<evidence type="ECO:0000256" key="3">
    <source>
        <dbReference type="ARBA" id="ARBA00022448"/>
    </source>
</evidence>
<dbReference type="Gene3D" id="1.50.40.10">
    <property type="entry name" value="Mitochondrial carrier domain"/>
    <property type="match status" value="1"/>
</dbReference>